<accession>A0A0A9AUY9</accession>
<reference evidence="1" key="2">
    <citation type="journal article" date="2015" name="Data Brief">
        <title>Shoot transcriptome of the giant reed, Arundo donax.</title>
        <authorList>
            <person name="Barrero R.A."/>
            <person name="Guerrero F.D."/>
            <person name="Moolhuijzen P."/>
            <person name="Goolsby J.A."/>
            <person name="Tidwell J."/>
            <person name="Bellgard S.E."/>
            <person name="Bellgard M.I."/>
        </authorList>
    </citation>
    <scope>NUCLEOTIDE SEQUENCE</scope>
    <source>
        <tissue evidence="1">Shoot tissue taken approximately 20 cm above the soil surface</tissue>
    </source>
</reference>
<organism evidence="1">
    <name type="scientific">Arundo donax</name>
    <name type="common">Giant reed</name>
    <name type="synonym">Donax arundinaceus</name>
    <dbReference type="NCBI Taxonomy" id="35708"/>
    <lineage>
        <taxon>Eukaryota</taxon>
        <taxon>Viridiplantae</taxon>
        <taxon>Streptophyta</taxon>
        <taxon>Embryophyta</taxon>
        <taxon>Tracheophyta</taxon>
        <taxon>Spermatophyta</taxon>
        <taxon>Magnoliopsida</taxon>
        <taxon>Liliopsida</taxon>
        <taxon>Poales</taxon>
        <taxon>Poaceae</taxon>
        <taxon>PACMAD clade</taxon>
        <taxon>Arundinoideae</taxon>
        <taxon>Arundineae</taxon>
        <taxon>Arundo</taxon>
    </lineage>
</organism>
<proteinExistence type="predicted"/>
<dbReference type="AlphaFoldDB" id="A0A0A9AUY9"/>
<dbReference type="EMBL" id="GBRH01242346">
    <property type="protein sequence ID" value="JAD55549.1"/>
    <property type="molecule type" value="Transcribed_RNA"/>
</dbReference>
<reference evidence="1" key="1">
    <citation type="submission" date="2014-09" db="EMBL/GenBank/DDBJ databases">
        <authorList>
            <person name="Magalhaes I.L.F."/>
            <person name="Oliveira U."/>
            <person name="Santos F.R."/>
            <person name="Vidigal T.H.D.A."/>
            <person name="Brescovit A.D."/>
            <person name="Santos A.J."/>
        </authorList>
    </citation>
    <scope>NUCLEOTIDE SEQUENCE</scope>
    <source>
        <tissue evidence="1">Shoot tissue taken approximately 20 cm above the soil surface</tissue>
    </source>
</reference>
<name>A0A0A9AUY9_ARUDO</name>
<sequence>MGGPTGQGVAHLLLHRLAAVSPSFTSQTVGSSLRVAVRCSV</sequence>
<protein>
    <submittedName>
        <fullName evidence="1">Uncharacterized protein</fullName>
    </submittedName>
</protein>
<evidence type="ECO:0000313" key="1">
    <source>
        <dbReference type="EMBL" id="JAD55549.1"/>
    </source>
</evidence>